<keyword evidence="5" id="KW-1185">Reference proteome</keyword>
<dbReference type="InterPro" id="IPR029058">
    <property type="entry name" value="AB_hydrolase_fold"/>
</dbReference>
<feature type="region of interest" description="Disordered" evidence="2">
    <location>
        <begin position="1"/>
        <end position="32"/>
    </location>
</feature>
<comment type="caution">
    <text evidence="4">The sequence shown here is derived from an EMBL/GenBank/DDBJ whole genome shotgun (WGS) entry which is preliminary data.</text>
</comment>
<protein>
    <submittedName>
        <fullName evidence="4">Prolyl tripeptidyl peptidase</fullName>
        <ecNumber evidence="4">3.4.14.12</ecNumber>
    </submittedName>
</protein>
<dbReference type="AlphaFoldDB" id="A0A7M4DHH5"/>
<dbReference type="GO" id="GO:0006508">
    <property type="term" value="P:proteolysis"/>
    <property type="evidence" value="ECO:0007669"/>
    <property type="project" value="InterPro"/>
</dbReference>
<evidence type="ECO:0000256" key="1">
    <source>
        <dbReference type="ARBA" id="ARBA00022801"/>
    </source>
</evidence>
<organism evidence="4 5">
    <name type="scientific">Occultella aeris</name>
    <dbReference type="NCBI Taxonomy" id="2761496"/>
    <lineage>
        <taxon>Bacteria</taxon>
        <taxon>Bacillati</taxon>
        <taxon>Actinomycetota</taxon>
        <taxon>Actinomycetes</taxon>
        <taxon>Micrococcales</taxon>
        <taxon>Ruaniaceae</taxon>
        <taxon>Occultella</taxon>
    </lineage>
</organism>
<evidence type="ECO:0000259" key="3">
    <source>
        <dbReference type="Pfam" id="PF00326"/>
    </source>
</evidence>
<dbReference type="Pfam" id="PF00326">
    <property type="entry name" value="Peptidase_S9"/>
    <property type="match status" value="1"/>
</dbReference>
<dbReference type="InterPro" id="IPR011042">
    <property type="entry name" value="6-blade_b-propeller_TolB-like"/>
</dbReference>
<name>A0A7M4DHH5_9MICO</name>
<dbReference type="EC" id="3.4.14.12" evidence="4"/>
<dbReference type="PANTHER" id="PTHR42776">
    <property type="entry name" value="SERINE PEPTIDASE S9 FAMILY MEMBER"/>
    <property type="match status" value="1"/>
</dbReference>
<dbReference type="EMBL" id="CACRYJ010000021">
    <property type="protein sequence ID" value="VZO36368.1"/>
    <property type="molecule type" value="Genomic_DNA"/>
</dbReference>
<reference evidence="4 5" key="1">
    <citation type="submission" date="2019-11" db="EMBL/GenBank/DDBJ databases">
        <authorList>
            <person name="Criscuolo A."/>
        </authorList>
    </citation>
    <scope>NUCLEOTIDE SEQUENCE [LARGE SCALE GENOMIC DNA]</scope>
    <source>
        <strain evidence="4">CIP111667</strain>
    </source>
</reference>
<gene>
    <name evidence="4" type="primary">ptpA_3</name>
    <name evidence="4" type="ORF">HALOF300_01572</name>
</gene>
<dbReference type="Gene3D" id="3.40.50.1820">
    <property type="entry name" value="alpha/beta hydrolase"/>
    <property type="match status" value="1"/>
</dbReference>
<sequence>MPIERAIGRAHRAADRANRAPGDTADAWPPPPWEERFRARRVGLPEWARGNPDRAVVIATAGGAQQVHSWTVSTGALVRATDRPHGTTDATIDPTGAWIWWFDDTDGDEFGTWRRQPFASTVTRRPEHPISLPPAYAAGLLLHDDGTAVIGRSDDGYGTQIHAVRAGVPDAVPVPLYHHAQDAEAAALSRDGNLVAVEHSERGDNRHPAIRVLSVDNGARVADLDDGPGLGLWAIAFAPLPGDPRLLVRHERSGATRLLIWDVRTGLIRPIDPGLPGDVADADFFPDGRSLLIAQDHEARTLLFRYDLQDGSVRQVGSAVGTVSGATPRPDGDVWIARSSAAEPREVISAATSAALITLSGPRPPASVPVEDVWADGPGGRIHGLLRRPSTGSAPYPVVVDVHGGPTWHDSDSFDPYAAAWTDHGFAVLKVNYRGSTGYGSAWRDALEAKVGFTELADIAAVHDALVADGTLDANRSVLVGASWGGYLTLLGLGTQPERWTLGVAGVPVADYIAAYEDEMDSLKAFDRSLFGGSPEEVPDAYRVSSPLSYVDAVRAPVLILAGQNDPRCPYRQIENYVTALRGRGATVETYTYDAGHGSHVDHERVRQMRAEIEFVLRHLPGARA</sequence>
<dbReference type="RefSeq" id="WP_156740397.1">
    <property type="nucleotide sequence ID" value="NZ_CACRYJ010000021.1"/>
</dbReference>
<dbReference type="GO" id="GO:0004252">
    <property type="term" value="F:serine-type endopeptidase activity"/>
    <property type="evidence" value="ECO:0007669"/>
    <property type="project" value="TreeGrafter"/>
</dbReference>
<dbReference type="Gene3D" id="2.120.10.30">
    <property type="entry name" value="TolB, C-terminal domain"/>
    <property type="match status" value="1"/>
</dbReference>
<proteinExistence type="predicted"/>
<evidence type="ECO:0000256" key="2">
    <source>
        <dbReference type="SAM" id="MobiDB-lite"/>
    </source>
</evidence>
<accession>A0A7M4DHH5</accession>
<dbReference type="SUPFAM" id="SSF82171">
    <property type="entry name" value="DPP6 N-terminal domain-like"/>
    <property type="match status" value="1"/>
</dbReference>
<dbReference type="SUPFAM" id="SSF53474">
    <property type="entry name" value="alpha/beta-Hydrolases"/>
    <property type="match status" value="1"/>
</dbReference>
<dbReference type="Proteomes" id="UP000419743">
    <property type="component" value="Unassembled WGS sequence"/>
</dbReference>
<keyword evidence="1 4" id="KW-0378">Hydrolase</keyword>
<dbReference type="InterPro" id="IPR001375">
    <property type="entry name" value="Peptidase_S9_cat"/>
</dbReference>
<evidence type="ECO:0000313" key="5">
    <source>
        <dbReference type="Proteomes" id="UP000419743"/>
    </source>
</evidence>
<evidence type="ECO:0000313" key="4">
    <source>
        <dbReference type="EMBL" id="VZO36368.1"/>
    </source>
</evidence>
<dbReference type="PANTHER" id="PTHR42776:SF27">
    <property type="entry name" value="DIPEPTIDYL PEPTIDASE FAMILY MEMBER 6"/>
    <property type="match status" value="1"/>
</dbReference>
<feature type="domain" description="Peptidase S9 prolyl oligopeptidase catalytic" evidence="3">
    <location>
        <begin position="414"/>
        <end position="620"/>
    </location>
</feature>